<gene>
    <name evidence="1" type="ORF">ARMOST_19164</name>
</gene>
<dbReference type="STRING" id="47428.A0A284S3T0"/>
<reference evidence="2" key="1">
    <citation type="journal article" date="2017" name="Nat. Ecol. Evol.">
        <title>Genome expansion and lineage-specific genetic innovations in the forest pathogenic fungi Armillaria.</title>
        <authorList>
            <person name="Sipos G."/>
            <person name="Prasanna A.N."/>
            <person name="Walter M.C."/>
            <person name="O'Connor E."/>
            <person name="Balint B."/>
            <person name="Krizsan K."/>
            <person name="Kiss B."/>
            <person name="Hess J."/>
            <person name="Varga T."/>
            <person name="Slot J."/>
            <person name="Riley R."/>
            <person name="Boka B."/>
            <person name="Rigling D."/>
            <person name="Barry K."/>
            <person name="Lee J."/>
            <person name="Mihaltcheva S."/>
            <person name="LaButti K."/>
            <person name="Lipzen A."/>
            <person name="Waldron R."/>
            <person name="Moloney N.M."/>
            <person name="Sperisen C."/>
            <person name="Kredics L."/>
            <person name="Vagvoelgyi C."/>
            <person name="Patrignani A."/>
            <person name="Fitzpatrick D."/>
            <person name="Nagy I."/>
            <person name="Doyle S."/>
            <person name="Anderson J.B."/>
            <person name="Grigoriev I.V."/>
            <person name="Gueldener U."/>
            <person name="Muensterkoetter M."/>
            <person name="Nagy L.G."/>
        </authorList>
    </citation>
    <scope>NUCLEOTIDE SEQUENCE [LARGE SCALE GENOMIC DNA]</scope>
    <source>
        <strain evidence="2">C18/9</strain>
    </source>
</reference>
<evidence type="ECO:0000313" key="1">
    <source>
        <dbReference type="EMBL" id="SJL15660.1"/>
    </source>
</evidence>
<keyword evidence="2" id="KW-1185">Reference proteome</keyword>
<dbReference type="AlphaFoldDB" id="A0A284S3T0"/>
<protein>
    <submittedName>
        <fullName evidence="1">Uncharacterized protein</fullName>
    </submittedName>
</protein>
<name>A0A284S3T0_ARMOS</name>
<proteinExistence type="predicted"/>
<organism evidence="1 2">
    <name type="scientific">Armillaria ostoyae</name>
    <name type="common">Armillaria root rot fungus</name>
    <dbReference type="NCBI Taxonomy" id="47428"/>
    <lineage>
        <taxon>Eukaryota</taxon>
        <taxon>Fungi</taxon>
        <taxon>Dikarya</taxon>
        <taxon>Basidiomycota</taxon>
        <taxon>Agaricomycotina</taxon>
        <taxon>Agaricomycetes</taxon>
        <taxon>Agaricomycetidae</taxon>
        <taxon>Agaricales</taxon>
        <taxon>Marasmiineae</taxon>
        <taxon>Physalacriaceae</taxon>
        <taxon>Armillaria</taxon>
    </lineage>
</organism>
<sequence length="189" mass="20912">MAVHIGLYKEEIVDFGFVGHEANVTSLSAILQTPESAPYTSTTSIITASSYVSHRYLFKADASPGISPAGSLMTLPRGVAILGLVIEGSRMLERFTFYLVTTILTVLDGPFWVYDLLRRAPIRFPESDTWTDEEIIRAIESAPYLEGSDKLVQISEDTVVKLDRDWDSTASEALAMELVRKQTRIAVPP</sequence>
<accession>A0A284S3T0</accession>
<evidence type="ECO:0000313" key="2">
    <source>
        <dbReference type="Proteomes" id="UP000219338"/>
    </source>
</evidence>
<dbReference type="OrthoDB" id="4177236at2759"/>
<dbReference type="Proteomes" id="UP000219338">
    <property type="component" value="Unassembled WGS sequence"/>
</dbReference>
<dbReference type="EMBL" id="FUEG01000030">
    <property type="protein sequence ID" value="SJL15660.1"/>
    <property type="molecule type" value="Genomic_DNA"/>
</dbReference>